<dbReference type="PROSITE" id="PS50102">
    <property type="entry name" value="RRM"/>
    <property type="match status" value="1"/>
</dbReference>
<feature type="compositionally biased region" description="Basic residues" evidence="2">
    <location>
        <begin position="371"/>
        <end position="386"/>
    </location>
</feature>
<protein>
    <recommendedName>
        <fullName evidence="3">RRM domain-containing protein</fullName>
    </recommendedName>
</protein>
<comment type="caution">
    <text evidence="4">The sequence shown here is derived from an EMBL/GenBank/DDBJ whole genome shotgun (WGS) entry which is preliminary data.</text>
</comment>
<keyword evidence="5" id="KW-1185">Reference proteome</keyword>
<dbReference type="SUPFAM" id="SSF54928">
    <property type="entry name" value="RNA-binding domain, RBD"/>
    <property type="match status" value="1"/>
</dbReference>
<proteinExistence type="predicted"/>
<evidence type="ECO:0000313" key="5">
    <source>
        <dbReference type="Proteomes" id="UP001157418"/>
    </source>
</evidence>
<feature type="region of interest" description="Disordered" evidence="2">
    <location>
        <begin position="282"/>
        <end position="313"/>
    </location>
</feature>
<accession>A0AAU9LLK2</accession>
<dbReference type="Proteomes" id="UP001157418">
    <property type="component" value="Unassembled WGS sequence"/>
</dbReference>
<name>A0AAU9LLK2_9ASTR</name>
<gene>
    <name evidence="4" type="ORF">LVIROSA_LOCUS3115</name>
</gene>
<evidence type="ECO:0000259" key="3">
    <source>
        <dbReference type="PROSITE" id="PS50102"/>
    </source>
</evidence>
<evidence type="ECO:0000313" key="4">
    <source>
        <dbReference type="EMBL" id="CAH1415257.1"/>
    </source>
</evidence>
<reference evidence="4 5" key="1">
    <citation type="submission" date="2022-01" db="EMBL/GenBank/DDBJ databases">
        <authorList>
            <person name="Xiong W."/>
            <person name="Schranz E."/>
        </authorList>
    </citation>
    <scope>NUCLEOTIDE SEQUENCE [LARGE SCALE GENOMIC DNA]</scope>
</reference>
<organism evidence="4 5">
    <name type="scientific">Lactuca virosa</name>
    <dbReference type="NCBI Taxonomy" id="75947"/>
    <lineage>
        <taxon>Eukaryota</taxon>
        <taxon>Viridiplantae</taxon>
        <taxon>Streptophyta</taxon>
        <taxon>Embryophyta</taxon>
        <taxon>Tracheophyta</taxon>
        <taxon>Spermatophyta</taxon>
        <taxon>Magnoliopsida</taxon>
        <taxon>eudicotyledons</taxon>
        <taxon>Gunneridae</taxon>
        <taxon>Pentapetalae</taxon>
        <taxon>asterids</taxon>
        <taxon>campanulids</taxon>
        <taxon>Asterales</taxon>
        <taxon>Asteraceae</taxon>
        <taxon>Cichorioideae</taxon>
        <taxon>Cichorieae</taxon>
        <taxon>Lactucinae</taxon>
        <taxon>Lactuca</taxon>
    </lineage>
</organism>
<dbReference type="InterPro" id="IPR035979">
    <property type="entry name" value="RBD_domain_sf"/>
</dbReference>
<dbReference type="GO" id="GO:0003723">
    <property type="term" value="F:RNA binding"/>
    <property type="evidence" value="ECO:0007669"/>
    <property type="project" value="UniProtKB-UniRule"/>
</dbReference>
<feature type="domain" description="RRM" evidence="3">
    <location>
        <begin position="26"/>
        <end position="103"/>
    </location>
</feature>
<dbReference type="EMBL" id="CAKMRJ010000001">
    <property type="protein sequence ID" value="CAH1415257.1"/>
    <property type="molecule type" value="Genomic_DNA"/>
</dbReference>
<sequence length="386" mass="42625">MAGNESEWVEVRRRKNIVVGELEDITSFYVTNIPGGIRKSEIWKPCAKLGDLADVYLAGRRDAGGSYFAFVKYRRVNNIIAMEAALNGVTMWGKKIRANVSKHPRKPPSSAGKVAAPYGQKNLTSHSVFRPRDNKSFADVLKGSLQSEEKSPMSLVEDIKYLGGMYVIMKFKSNKAAEMFRANKSIWMKWFMGLEVADVSHGKVCVLSASRRKINDEVMVNVGGVNYSIGVTELDDEWFPFKPFNHNYQSESEIGDDDDSSDGDSSVNMGLEEGEILTEAVAEDEPSMGVDSSFTRGEEELHGNSASHGNDIKASPSHVHVYVNGVYLDDGIHVVPNVSSPIPIASVGPILGPGSRRETSSPDFQLGGSTFKRHRTKKKNPQRIQY</sequence>
<dbReference type="InterPro" id="IPR000504">
    <property type="entry name" value="RRM_dom"/>
</dbReference>
<dbReference type="CDD" id="cd00590">
    <property type="entry name" value="RRM_SF"/>
    <property type="match status" value="1"/>
</dbReference>
<evidence type="ECO:0000256" key="1">
    <source>
        <dbReference type="PROSITE-ProRule" id="PRU00176"/>
    </source>
</evidence>
<dbReference type="AlphaFoldDB" id="A0AAU9LLK2"/>
<keyword evidence="1" id="KW-0694">RNA-binding</keyword>
<dbReference type="Gene3D" id="3.30.70.330">
    <property type="match status" value="1"/>
</dbReference>
<dbReference type="InterPro" id="IPR012677">
    <property type="entry name" value="Nucleotide-bd_a/b_plait_sf"/>
</dbReference>
<evidence type="ECO:0000256" key="2">
    <source>
        <dbReference type="SAM" id="MobiDB-lite"/>
    </source>
</evidence>
<feature type="region of interest" description="Disordered" evidence="2">
    <location>
        <begin position="353"/>
        <end position="386"/>
    </location>
</feature>